<evidence type="ECO:0000256" key="1">
    <source>
        <dbReference type="ARBA" id="ARBA00004123"/>
    </source>
</evidence>
<evidence type="ECO:0000256" key="2">
    <source>
        <dbReference type="ARBA" id="ARBA00023242"/>
    </source>
</evidence>
<keyword evidence="6" id="KW-1185">Reference proteome</keyword>
<comment type="caution">
    <text evidence="5">The sequence shown here is derived from an EMBL/GenBank/DDBJ whole genome shotgun (WGS) entry which is preliminary data.</text>
</comment>
<dbReference type="InterPro" id="IPR000504">
    <property type="entry name" value="RRM_dom"/>
</dbReference>
<dbReference type="InterPro" id="IPR035979">
    <property type="entry name" value="RBD_domain_sf"/>
</dbReference>
<proteinExistence type="predicted"/>
<dbReference type="GO" id="GO:0030619">
    <property type="term" value="F:U1 snRNA binding"/>
    <property type="evidence" value="ECO:0007669"/>
    <property type="project" value="TreeGrafter"/>
</dbReference>
<comment type="subcellular location">
    <subcellularLocation>
        <location evidence="1">Nucleus</location>
    </subcellularLocation>
</comment>
<evidence type="ECO:0000259" key="4">
    <source>
        <dbReference type="PROSITE" id="PS50102"/>
    </source>
</evidence>
<dbReference type="Proteomes" id="UP000886595">
    <property type="component" value="Unassembled WGS sequence"/>
</dbReference>
<dbReference type="PROSITE" id="PS50102">
    <property type="entry name" value="RRM"/>
    <property type="match status" value="1"/>
</dbReference>
<gene>
    <name evidence="5" type="ORF">Bca52824_080068</name>
</gene>
<dbReference type="SUPFAM" id="SSF54928">
    <property type="entry name" value="RNA-binding domain, RBD"/>
    <property type="match status" value="1"/>
</dbReference>
<dbReference type="GO" id="GO:0071011">
    <property type="term" value="C:precatalytic spliceosome"/>
    <property type="evidence" value="ECO:0007669"/>
    <property type="project" value="TreeGrafter"/>
</dbReference>
<accession>A0A8X7U0P6</accession>
<evidence type="ECO:0000256" key="3">
    <source>
        <dbReference type="PROSITE-ProRule" id="PRU00176"/>
    </source>
</evidence>
<dbReference type="InterPro" id="IPR012677">
    <property type="entry name" value="Nucleotide-bd_a/b_plait_sf"/>
</dbReference>
<dbReference type="OrthoDB" id="1062749at2759"/>
<name>A0A8X7U0P6_BRACI</name>
<dbReference type="Pfam" id="PF00076">
    <property type="entry name" value="RRM_1"/>
    <property type="match status" value="1"/>
</dbReference>
<reference evidence="5 6" key="1">
    <citation type="submission" date="2020-02" db="EMBL/GenBank/DDBJ databases">
        <authorList>
            <person name="Ma Q."/>
            <person name="Huang Y."/>
            <person name="Song X."/>
            <person name="Pei D."/>
        </authorList>
    </citation>
    <scope>NUCLEOTIDE SEQUENCE [LARGE SCALE GENOMIC DNA]</scope>
    <source>
        <strain evidence="5">Sxm20200214</strain>
        <tissue evidence="5">Leaf</tissue>
    </source>
</reference>
<dbReference type="GO" id="GO:0071004">
    <property type="term" value="C:U2-type prespliceosome"/>
    <property type="evidence" value="ECO:0007669"/>
    <property type="project" value="TreeGrafter"/>
</dbReference>
<evidence type="ECO:0000313" key="5">
    <source>
        <dbReference type="EMBL" id="KAG2260774.1"/>
    </source>
</evidence>
<dbReference type="AlphaFoldDB" id="A0A8X7U0P6"/>
<sequence>MERLYVSCTPAFTYMQVGRSRHVDESYQKPTKTLYVCNFDPFKTKEVHIEEHFEPYGKVINVRIRSNYSFVQFATQEDATKALEATQRSQILGKVISVEYALKDDDERDDRRGGGCPKRSLSPEYHMRPIPDYGVLIMVVKELLIMTDTDVDLQFQEEEKLKNIRRMQN</sequence>
<dbReference type="EMBL" id="JAAMPC010000015">
    <property type="protein sequence ID" value="KAG2260774.1"/>
    <property type="molecule type" value="Genomic_DNA"/>
</dbReference>
<keyword evidence="2" id="KW-0539">Nucleus</keyword>
<dbReference type="InterPro" id="IPR051183">
    <property type="entry name" value="U1_U11-U12_snRNP_70-35kDa"/>
</dbReference>
<dbReference type="PANTHER" id="PTHR13952">
    <property type="entry name" value="U1 SMALL NUCLEAR RIBONUCLEOPROTEIN 70 KD"/>
    <property type="match status" value="1"/>
</dbReference>
<feature type="domain" description="RRM" evidence="4">
    <location>
        <begin position="32"/>
        <end position="103"/>
    </location>
</feature>
<dbReference type="SMART" id="SM00360">
    <property type="entry name" value="RRM"/>
    <property type="match status" value="1"/>
</dbReference>
<dbReference type="GO" id="GO:0005685">
    <property type="term" value="C:U1 snRNP"/>
    <property type="evidence" value="ECO:0007669"/>
    <property type="project" value="TreeGrafter"/>
</dbReference>
<dbReference type="GO" id="GO:0000398">
    <property type="term" value="P:mRNA splicing, via spliceosome"/>
    <property type="evidence" value="ECO:0007669"/>
    <property type="project" value="TreeGrafter"/>
</dbReference>
<keyword evidence="3" id="KW-0694">RNA-binding</keyword>
<dbReference type="GO" id="GO:0003729">
    <property type="term" value="F:mRNA binding"/>
    <property type="evidence" value="ECO:0007669"/>
    <property type="project" value="TreeGrafter"/>
</dbReference>
<dbReference type="PANTHER" id="PTHR13952:SF5">
    <property type="entry name" value="U1 SMALL NUCLEAR RIBONUCLEOPROTEIN 70 KDA"/>
    <property type="match status" value="1"/>
</dbReference>
<protein>
    <recommendedName>
        <fullName evidence="4">RRM domain-containing protein</fullName>
    </recommendedName>
</protein>
<organism evidence="5 6">
    <name type="scientific">Brassica carinata</name>
    <name type="common">Ethiopian mustard</name>
    <name type="synonym">Abyssinian cabbage</name>
    <dbReference type="NCBI Taxonomy" id="52824"/>
    <lineage>
        <taxon>Eukaryota</taxon>
        <taxon>Viridiplantae</taxon>
        <taxon>Streptophyta</taxon>
        <taxon>Embryophyta</taxon>
        <taxon>Tracheophyta</taxon>
        <taxon>Spermatophyta</taxon>
        <taxon>Magnoliopsida</taxon>
        <taxon>eudicotyledons</taxon>
        <taxon>Gunneridae</taxon>
        <taxon>Pentapetalae</taxon>
        <taxon>rosids</taxon>
        <taxon>malvids</taxon>
        <taxon>Brassicales</taxon>
        <taxon>Brassicaceae</taxon>
        <taxon>Brassiceae</taxon>
        <taxon>Brassica</taxon>
    </lineage>
</organism>
<evidence type="ECO:0000313" key="6">
    <source>
        <dbReference type="Proteomes" id="UP000886595"/>
    </source>
</evidence>
<dbReference type="Gene3D" id="3.30.70.330">
    <property type="match status" value="1"/>
</dbReference>